<dbReference type="Pfam" id="PF13327">
    <property type="entry name" value="T3SS_LEE_assoc"/>
    <property type="match status" value="1"/>
</dbReference>
<dbReference type="InterPro" id="IPR025292">
    <property type="entry name" value="T3SS_LEE_assoc"/>
</dbReference>
<dbReference type="KEGG" id="vaq:FIV01_07320"/>
<dbReference type="AlphaFoldDB" id="A0A5P9CJ26"/>
<accession>A0A5P9CJ26</accession>
<keyword evidence="2" id="KW-1185">Reference proteome</keyword>
<reference evidence="1 2" key="1">
    <citation type="submission" date="2019-10" db="EMBL/GenBank/DDBJ databases">
        <title>Complete genome sequence of Vibrio sp. strain THAF100, isolated from non-filtered water from the water column of tank 6 of a marine aquarium containing stony-coral fragments. Water maintained at 26 degree C.</title>
        <authorList>
            <person name="Ruckert C."/>
            <person name="Franco A."/>
            <person name="Kalinowski J."/>
            <person name="Glaeser S."/>
        </authorList>
    </citation>
    <scope>NUCLEOTIDE SEQUENCE [LARGE SCALE GENOMIC DNA]</scope>
    <source>
        <strain evidence="1 2">THAF100</strain>
    </source>
</reference>
<sequence length="192" mass="22675">MAIDVIQLNKTVRNISPRLHSEWWKKLDLENCKDLATTNDLVEQRLDNAILSRFGLEHFWLTEDLEIIQRWLSVINKLPVLLVATGLITQNCPDYIWDGQYREVMQKRFSQIQLEQLIALWPHATQPPQWLPDTMLFKAEYYSASALFEYWSGHVFGKILSLSLPVMETPNKVSQIEVENVINWMFRLERFL</sequence>
<evidence type="ECO:0000313" key="1">
    <source>
        <dbReference type="EMBL" id="QFT26234.1"/>
    </source>
</evidence>
<dbReference type="EMBL" id="CP045350">
    <property type="protein sequence ID" value="QFT26234.1"/>
    <property type="molecule type" value="Genomic_DNA"/>
</dbReference>
<dbReference type="RefSeq" id="WP_152430408.1">
    <property type="nucleotide sequence ID" value="NZ_CBCSDK010000004.1"/>
</dbReference>
<name>A0A5P9CJ26_9VIBR</name>
<organism evidence="1 2">
    <name type="scientific">Vibrio aquimaris</name>
    <dbReference type="NCBI Taxonomy" id="2587862"/>
    <lineage>
        <taxon>Bacteria</taxon>
        <taxon>Pseudomonadati</taxon>
        <taxon>Pseudomonadota</taxon>
        <taxon>Gammaproteobacteria</taxon>
        <taxon>Vibrionales</taxon>
        <taxon>Vibrionaceae</taxon>
        <taxon>Vibrio</taxon>
    </lineage>
</organism>
<evidence type="ECO:0000313" key="2">
    <source>
        <dbReference type="Proteomes" id="UP000326936"/>
    </source>
</evidence>
<protein>
    <submittedName>
        <fullName evidence="1">Uncharacterized protein</fullName>
    </submittedName>
</protein>
<proteinExistence type="predicted"/>
<dbReference type="Proteomes" id="UP000326936">
    <property type="component" value="Chromosome"/>
</dbReference>
<gene>
    <name evidence="1" type="ORF">FIV01_07320</name>
</gene>
<dbReference type="OrthoDB" id="5863139at2"/>